<dbReference type="SMART" id="SM00260">
    <property type="entry name" value="CheW"/>
    <property type="match status" value="1"/>
</dbReference>
<name>A0A1H7F8Y2_9GAMM</name>
<evidence type="ECO:0000313" key="3">
    <source>
        <dbReference type="Proteomes" id="UP000199256"/>
    </source>
</evidence>
<dbReference type="STRING" id="1396821.SAMN05444515_101156"/>
<dbReference type="Gene3D" id="2.40.50.180">
    <property type="entry name" value="CheA-289, Domain 4"/>
    <property type="match status" value="1"/>
</dbReference>
<sequence>MNLVKSHDTHQESGEDNADALSQYLSFQIKGESYAIGILSIREIIQYGRVTSVPMMPDFIHGVINLRGAVVPVIDLARRFGKSATQINRRTCVVLIELPNEGGENETQLLGLLVDTVNEVVDIPPEAVLPPPAFGSRIRSDFILGMGKLADDFIIVLNVPRILSRGDMEWVNQLDHSALKADAN</sequence>
<dbReference type="SUPFAM" id="SSF50341">
    <property type="entry name" value="CheW-like"/>
    <property type="match status" value="1"/>
</dbReference>
<proteinExistence type="predicted"/>
<dbReference type="GO" id="GO:0005829">
    <property type="term" value="C:cytosol"/>
    <property type="evidence" value="ECO:0007669"/>
    <property type="project" value="TreeGrafter"/>
</dbReference>
<dbReference type="GO" id="GO:0007165">
    <property type="term" value="P:signal transduction"/>
    <property type="evidence" value="ECO:0007669"/>
    <property type="project" value="InterPro"/>
</dbReference>
<dbReference type="Proteomes" id="UP000199256">
    <property type="component" value="Unassembled WGS sequence"/>
</dbReference>
<dbReference type="PROSITE" id="PS50851">
    <property type="entry name" value="CHEW"/>
    <property type="match status" value="1"/>
</dbReference>
<dbReference type="EMBL" id="FOAA01000001">
    <property type="protein sequence ID" value="SEK22448.1"/>
    <property type="molecule type" value="Genomic_DNA"/>
</dbReference>
<dbReference type="Pfam" id="PF01584">
    <property type="entry name" value="CheW"/>
    <property type="match status" value="1"/>
</dbReference>
<keyword evidence="3" id="KW-1185">Reference proteome</keyword>
<dbReference type="InterPro" id="IPR002545">
    <property type="entry name" value="CheW-lke_dom"/>
</dbReference>
<dbReference type="OrthoDB" id="9790406at2"/>
<dbReference type="PANTHER" id="PTHR22617">
    <property type="entry name" value="CHEMOTAXIS SENSOR HISTIDINE KINASE-RELATED"/>
    <property type="match status" value="1"/>
</dbReference>
<dbReference type="PANTHER" id="PTHR22617:SF41">
    <property type="entry name" value="CHEMOTAXIS SIGNAL TRANSDUCTION SYSTEM ADAPTOR PROTEIN CHEW"/>
    <property type="match status" value="1"/>
</dbReference>
<feature type="domain" description="CheW-like" evidence="1">
    <location>
        <begin position="21"/>
        <end position="168"/>
    </location>
</feature>
<dbReference type="AlphaFoldDB" id="A0A1H7F8Y2"/>
<gene>
    <name evidence="2" type="ORF">SAMN05444515_101156</name>
</gene>
<dbReference type="GO" id="GO:0006935">
    <property type="term" value="P:chemotaxis"/>
    <property type="evidence" value="ECO:0007669"/>
    <property type="project" value="InterPro"/>
</dbReference>
<evidence type="ECO:0000313" key="2">
    <source>
        <dbReference type="EMBL" id="SEK22448.1"/>
    </source>
</evidence>
<dbReference type="Gene3D" id="2.30.30.40">
    <property type="entry name" value="SH3 Domains"/>
    <property type="match status" value="1"/>
</dbReference>
<organism evidence="2 3">
    <name type="scientific">Ectothiorhodospira marina</name>
    <dbReference type="NCBI Taxonomy" id="1396821"/>
    <lineage>
        <taxon>Bacteria</taxon>
        <taxon>Pseudomonadati</taxon>
        <taxon>Pseudomonadota</taxon>
        <taxon>Gammaproteobacteria</taxon>
        <taxon>Chromatiales</taxon>
        <taxon>Ectothiorhodospiraceae</taxon>
        <taxon>Ectothiorhodospira</taxon>
    </lineage>
</organism>
<dbReference type="InterPro" id="IPR036061">
    <property type="entry name" value="CheW-like_dom_sf"/>
</dbReference>
<dbReference type="InterPro" id="IPR039315">
    <property type="entry name" value="CheW"/>
</dbReference>
<evidence type="ECO:0000259" key="1">
    <source>
        <dbReference type="PROSITE" id="PS50851"/>
    </source>
</evidence>
<dbReference type="RefSeq" id="WP_090249648.1">
    <property type="nucleotide sequence ID" value="NZ_FOAA01000001.1"/>
</dbReference>
<protein>
    <submittedName>
        <fullName evidence="2">Purine-binding chemotaxis protein CheW</fullName>
    </submittedName>
</protein>
<accession>A0A1H7F8Y2</accession>
<reference evidence="3" key="1">
    <citation type="submission" date="2016-10" db="EMBL/GenBank/DDBJ databases">
        <authorList>
            <person name="Varghese N."/>
            <person name="Submissions S."/>
        </authorList>
    </citation>
    <scope>NUCLEOTIDE SEQUENCE [LARGE SCALE GENOMIC DNA]</scope>
    <source>
        <strain evidence="3">DSM 241</strain>
    </source>
</reference>